<organism evidence="10 11">
    <name type="scientific">Gossypium hirsutum</name>
    <name type="common">Upland cotton</name>
    <name type="synonym">Gossypium mexicanum</name>
    <dbReference type="NCBI Taxonomy" id="3635"/>
    <lineage>
        <taxon>Eukaryota</taxon>
        <taxon>Viridiplantae</taxon>
        <taxon>Streptophyta</taxon>
        <taxon>Embryophyta</taxon>
        <taxon>Tracheophyta</taxon>
        <taxon>Spermatophyta</taxon>
        <taxon>Magnoliopsida</taxon>
        <taxon>eudicotyledons</taxon>
        <taxon>Gunneridae</taxon>
        <taxon>Pentapetalae</taxon>
        <taxon>rosids</taxon>
        <taxon>malvids</taxon>
        <taxon>Malvales</taxon>
        <taxon>Malvaceae</taxon>
        <taxon>Malvoideae</taxon>
        <taxon>Gossypium</taxon>
    </lineage>
</organism>
<dbReference type="PANTHER" id="PTHR13989:SF34">
    <property type="entry name" value="REPLICATION PROTEIN A 32 KDA SUBUNIT A"/>
    <property type="match status" value="1"/>
</dbReference>
<dbReference type="Gene3D" id="2.40.50.140">
    <property type="entry name" value="Nucleic acid-binding proteins"/>
    <property type="match status" value="1"/>
</dbReference>
<sequence>MKKPLGDTSNTNTKKSKTNNLSRLHLLFVALLAAKNQAGKPNYLAGSKTGFSTSGVPNMFSSSQFDAATAFSGAGFMPSQSQSSQFVNSIPFQDKQSRDTQGLLSATVKQISEASQSGDEKPNFTIDGVHVNNVKVVGMLFNKNVRSSDVRFELDDGTGRIECIRWVTESADAREMDAIDGDGTYVRVIGHLKNFQGKKQLNAFSVRPVTNFDEITCHFIECIHYHLQNSKVQLEGGALAQPQMTNSSFSTPVRGASNGYQPASVNDVSVQYSTDGFKGFDKLVLNYLQQPSNIDREIGVHVNELSQHLKAPVEKIKDAIEFLEREGLVYSSIDDYHYKAVEGC</sequence>
<feature type="domain" description="Replication protein A C-terminal" evidence="9">
    <location>
        <begin position="226"/>
        <end position="336"/>
    </location>
</feature>
<dbReference type="InterPro" id="IPR014892">
    <property type="entry name" value="RPA_C"/>
</dbReference>
<dbReference type="PaxDb" id="3635-A0A1U8J712"/>
<dbReference type="InterPro" id="IPR012340">
    <property type="entry name" value="NA-bd_OB-fold"/>
</dbReference>
<dbReference type="CDD" id="cd04478">
    <property type="entry name" value="RPA2_DBD_D"/>
    <property type="match status" value="1"/>
</dbReference>
<dbReference type="GO" id="GO:0000724">
    <property type="term" value="P:double-strand break repair via homologous recombination"/>
    <property type="evidence" value="ECO:0000318"/>
    <property type="project" value="GO_Central"/>
</dbReference>
<keyword evidence="4" id="KW-0238">DNA-binding</keyword>
<dbReference type="InterPro" id="IPR040260">
    <property type="entry name" value="RFA2-like"/>
</dbReference>
<gene>
    <name evidence="11" type="primary">LOC107902799</name>
</gene>
<dbReference type="STRING" id="3635.A0A1U8J712"/>
<evidence type="ECO:0000256" key="1">
    <source>
        <dbReference type="ARBA" id="ARBA00004123"/>
    </source>
</evidence>
<keyword evidence="6" id="KW-0234">DNA repair</keyword>
<dbReference type="SUPFAM" id="SSF46785">
    <property type="entry name" value="Winged helix' DNA-binding domain"/>
    <property type="match status" value="1"/>
</dbReference>
<evidence type="ECO:0000256" key="4">
    <source>
        <dbReference type="ARBA" id="ARBA00023125"/>
    </source>
</evidence>
<feature type="domain" description="OB" evidence="8">
    <location>
        <begin position="134"/>
        <end position="208"/>
    </location>
</feature>
<reference evidence="11" key="2">
    <citation type="submission" date="2025-08" db="UniProtKB">
        <authorList>
            <consortium name="RefSeq"/>
        </authorList>
    </citation>
    <scope>IDENTIFICATION</scope>
</reference>
<dbReference type="Gene3D" id="1.10.10.10">
    <property type="entry name" value="Winged helix-like DNA-binding domain superfamily/Winged helix DNA-binding domain"/>
    <property type="match status" value="1"/>
</dbReference>
<dbReference type="Pfam" id="PF01336">
    <property type="entry name" value="tRNA_anti-codon"/>
    <property type="match status" value="1"/>
</dbReference>
<dbReference type="GO" id="GO:0000781">
    <property type="term" value="C:chromosome, telomeric region"/>
    <property type="evidence" value="ECO:0000318"/>
    <property type="project" value="GO_Central"/>
</dbReference>
<dbReference type="SUPFAM" id="SSF50249">
    <property type="entry name" value="Nucleic acid-binding proteins"/>
    <property type="match status" value="1"/>
</dbReference>
<evidence type="ECO:0000313" key="11">
    <source>
        <dbReference type="RefSeq" id="XP_016684408.2"/>
    </source>
</evidence>
<evidence type="ECO:0000259" key="8">
    <source>
        <dbReference type="Pfam" id="PF01336"/>
    </source>
</evidence>
<evidence type="ECO:0000313" key="10">
    <source>
        <dbReference type="Proteomes" id="UP000818029"/>
    </source>
</evidence>
<dbReference type="GO" id="GO:0005662">
    <property type="term" value="C:DNA replication factor A complex"/>
    <property type="evidence" value="ECO:0000318"/>
    <property type="project" value="GO_Central"/>
</dbReference>
<dbReference type="GO" id="GO:0035861">
    <property type="term" value="C:site of double-strand break"/>
    <property type="evidence" value="ECO:0000318"/>
    <property type="project" value="GO_Central"/>
</dbReference>
<protein>
    <submittedName>
        <fullName evidence="11">Replication protein A 32 kDa subunit A</fullName>
    </submittedName>
</protein>
<dbReference type="RefSeq" id="XP_016684408.2">
    <property type="nucleotide sequence ID" value="XM_016828919.2"/>
</dbReference>
<evidence type="ECO:0000256" key="7">
    <source>
        <dbReference type="ARBA" id="ARBA00023242"/>
    </source>
</evidence>
<dbReference type="InterPro" id="IPR004365">
    <property type="entry name" value="NA-bd_OB_tRNA"/>
</dbReference>
<evidence type="ECO:0000256" key="3">
    <source>
        <dbReference type="ARBA" id="ARBA00022763"/>
    </source>
</evidence>
<name>A0A1U8J712_GOSHI</name>
<comment type="subcellular location">
    <subcellularLocation>
        <location evidence="1">Nucleus</location>
    </subcellularLocation>
</comment>
<reference evidence="10" key="1">
    <citation type="journal article" date="2020" name="Nat. Genet.">
        <title>Genomic diversifications of five Gossypium allopolyploid species and their impact on cotton improvement.</title>
        <authorList>
            <person name="Chen Z.J."/>
            <person name="Sreedasyam A."/>
            <person name="Ando A."/>
            <person name="Song Q."/>
            <person name="De Santiago L.M."/>
            <person name="Hulse-Kemp A.M."/>
            <person name="Ding M."/>
            <person name="Ye W."/>
            <person name="Kirkbride R.C."/>
            <person name="Jenkins J."/>
            <person name="Plott C."/>
            <person name="Lovell J."/>
            <person name="Lin Y.M."/>
            <person name="Vaughn R."/>
            <person name="Liu B."/>
            <person name="Simpson S."/>
            <person name="Scheffler B.E."/>
            <person name="Wen L."/>
            <person name="Saski C.A."/>
            <person name="Grover C.E."/>
            <person name="Hu G."/>
            <person name="Conover J.L."/>
            <person name="Carlson J.W."/>
            <person name="Shu S."/>
            <person name="Boston L.B."/>
            <person name="Williams M."/>
            <person name="Peterson D.G."/>
            <person name="McGee K."/>
            <person name="Jones D.C."/>
            <person name="Wendel J.F."/>
            <person name="Stelly D.M."/>
            <person name="Grimwood J."/>
            <person name="Schmutz J."/>
        </authorList>
    </citation>
    <scope>NUCLEOTIDE SEQUENCE [LARGE SCALE GENOMIC DNA]</scope>
    <source>
        <strain evidence="10">cv. TM-1</strain>
    </source>
</reference>
<dbReference type="InterPro" id="IPR036388">
    <property type="entry name" value="WH-like_DNA-bd_sf"/>
</dbReference>
<dbReference type="AlphaFoldDB" id="A0A1U8J712"/>
<dbReference type="GO" id="GO:0006260">
    <property type="term" value="P:DNA replication"/>
    <property type="evidence" value="ECO:0000318"/>
    <property type="project" value="GO_Central"/>
</dbReference>
<keyword evidence="7" id="KW-0539">Nucleus</keyword>
<dbReference type="Pfam" id="PF08784">
    <property type="entry name" value="RPA_C"/>
    <property type="match status" value="1"/>
</dbReference>
<proteinExistence type="inferred from homology"/>
<evidence type="ECO:0000259" key="9">
    <source>
        <dbReference type="Pfam" id="PF08784"/>
    </source>
</evidence>
<evidence type="ECO:0000256" key="2">
    <source>
        <dbReference type="ARBA" id="ARBA00007815"/>
    </source>
</evidence>
<dbReference type="PANTHER" id="PTHR13989">
    <property type="entry name" value="REPLICATION PROTEIN A-RELATED"/>
    <property type="match status" value="1"/>
</dbReference>
<comment type="similarity">
    <text evidence="2">Belongs to the replication factor A protein 2 family.</text>
</comment>
<accession>A0A1U8J712</accession>
<dbReference type="Proteomes" id="UP000818029">
    <property type="component" value="Chromosome D05"/>
</dbReference>
<dbReference type="GeneID" id="107902799"/>
<evidence type="ECO:0000256" key="6">
    <source>
        <dbReference type="ARBA" id="ARBA00023204"/>
    </source>
</evidence>
<dbReference type="GO" id="GO:0006289">
    <property type="term" value="P:nucleotide-excision repair"/>
    <property type="evidence" value="ECO:0000318"/>
    <property type="project" value="GO_Central"/>
</dbReference>
<dbReference type="InterPro" id="IPR036390">
    <property type="entry name" value="WH_DNA-bd_sf"/>
</dbReference>
<dbReference type="KEGG" id="ghi:107902799"/>
<keyword evidence="10" id="KW-1185">Reference proteome</keyword>
<evidence type="ECO:0000256" key="5">
    <source>
        <dbReference type="ARBA" id="ARBA00023172"/>
    </source>
</evidence>
<dbReference type="GO" id="GO:0003697">
    <property type="term" value="F:single-stranded DNA binding"/>
    <property type="evidence" value="ECO:0000318"/>
    <property type="project" value="GO_Central"/>
</dbReference>
<keyword evidence="5" id="KW-0233">DNA recombination</keyword>
<dbReference type="GO" id="GO:0042162">
    <property type="term" value="F:telomeric DNA binding"/>
    <property type="evidence" value="ECO:0000318"/>
    <property type="project" value="GO_Central"/>
</dbReference>
<keyword evidence="3" id="KW-0227">DNA damage</keyword>